<dbReference type="SUPFAM" id="SSF58104">
    <property type="entry name" value="Methyl-accepting chemotaxis protein (MCP) signaling domain"/>
    <property type="match status" value="1"/>
</dbReference>
<evidence type="ECO:0000259" key="5">
    <source>
        <dbReference type="PROSITE" id="PS50111"/>
    </source>
</evidence>
<dbReference type="InterPro" id="IPR004089">
    <property type="entry name" value="MCPsignal_dom"/>
</dbReference>
<feature type="domain" description="Methyl-accepting transducer" evidence="5">
    <location>
        <begin position="70"/>
        <end position="306"/>
    </location>
</feature>
<evidence type="ECO:0000256" key="2">
    <source>
        <dbReference type="ARBA" id="ARBA00023224"/>
    </source>
</evidence>
<accession>A0A8J7FE35</accession>
<dbReference type="PRINTS" id="PR00260">
    <property type="entry name" value="CHEMTRNSDUCR"/>
</dbReference>
<dbReference type="InterPro" id="IPR004090">
    <property type="entry name" value="Chemotax_Me-accpt_rcpt"/>
</dbReference>
<protein>
    <submittedName>
        <fullName evidence="6">CZB domain-containing protein</fullName>
    </submittedName>
</protein>
<evidence type="ECO:0000256" key="4">
    <source>
        <dbReference type="PROSITE-ProRule" id="PRU00284"/>
    </source>
</evidence>
<dbReference type="AlphaFoldDB" id="A0A8J7FE35"/>
<sequence length="457" mass="49765">MSFESVLPGSEVHTRSSTASLQRDKDLIQCMNAVLSGNYTVAPVGDDQVSQTLAQLIDHLRGRALGDLDDVVDLSIKSNETGIYSANVQMHLREIDQRTQQIASAAEEMSASVKEIKRNSDSIVNEVGGAYRVAQSGEVAVEKTVVSMDTIAERVDSTLSKLRAFTGFTKKISAIAEDIKSIAFQTNLLSLNASVEAARAGEAGAGFNVVANEVRLLSSRTSDATRQIEQLLHELQEEMSGVAQQIDASTLAINEGQNSAREAGHLMADIRSNIDQVNQISTQIASTLTQQDVAAQDVAAGIADIASHTSENVSEIDHVLDTMDEVDGLISSRINVMAGIEVPGKVVKLAKSDHVIWKRRLTNMVAGREGLNASELSNHHTCRLGRWYSSVNIPAYQHHPSFVKLAIPHKQVHERGIQAVELYNRGRVKEAMQRIERVEAASVEVLELLTDLEEVDR</sequence>
<evidence type="ECO:0000313" key="6">
    <source>
        <dbReference type="EMBL" id="MBE9397744.1"/>
    </source>
</evidence>
<gene>
    <name evidence="6" type="ORF">IOQ59_10785</name>
</gene>
<comment type="caution">
    <text evidence="6">The sequence shown here is derived from an EMBL/GenBank/DDBJ whole genome shotgun (WGS) entry which is preliminary data.</text>
</comment>
<reference evidence="6" key="1">
    <citation type="submission" date="2020-10" db="EMBL/GenBank/DDBJ databases">
        <title>Bacterium isolated from coastal waters sediment.</title>
        <authorList>
            <person name="Chen R.-J."/>
            <person name="Lu D.-C."/>
            <person name="Zhu K.-L."/>
            <person name="Du Z.-J."/>
        </authorList>
    </citation>
    <scope>NUCLEOTIDE SEQUENCE</scope>
    <source>
        <strain evidence="6">N1Y112</strain>
    </source>
</reference>
<comment type="subcellular location">
    <subcellularLocation>
        <location evidence="1">Membrane</location>
    </subcellularLocation>
</comment>
<evidence type="ECO:0000256" key="3">
    <source>
        <dbReference type="ARBA" id="ARBA00029447"/>
    </source>
</evidence>
<dbReference type="Pfam" id="PF13682">
    <property type="entry name" value="CZB"/>
    <property type="match status" value="1"/>
</dbReference>
<dbReference type="Pfam" id="PF00015">
    <property type="entry name" value="MCPsignal"/>
    <property type="match status" value="1"/>
</dbReference>
<dbReference type="InterPro" id="IPR025991">
    <property type="entry name" value="Chemoreceptor_zinc-bind_dom"/>
</dbReference>
<evidence type="ECO:0000256" key="1">
    <source>
        <dbReference type="ARBA" id="ARBA00004370"/>
    </source>
</evidence>
<name>A0A8J7FE35_9GAMM</name>
<dbReference type="EMBL" id="JADEYS010000009">
    <property type="protein sequence ID" value="MBE9397744.1"/>
    <property type="molecule type" value="Genomic_DNA"/>
</dbReference>
<proteinExistence type="inferred from homology"/>
<dbReference type="Gene3D" id="1.20.120.30">
    <property type="entry name" value="Aspartate receptor, ligand-binding domain"/>
    <property type="match status" value="1"/>
</dbReference>
<keyword evidence="7" id="KW-1185">Reference proteome</keyword>
<dbReference type="GO" id="GO:0007165">
    <property type="term" value="P:signal transduction"/>
    <property type="evidence" value="ECO:0007669"/>
    <property type="project" value="UniProtKB-KW"/>
</dbReference>
<dbReference type="Proteomes" id="UP000640333">
    <property type="component" value="Unassembled WGS sequence"/>
</dbReference>
<dbReference type="SMART" id="SM00283">
    <property type="entry name" value="MA"/>
    <property type="match status" value="1"/>
</dbReference>
<comment type="similarity">
    <text evidence="3">Belongs to the methyl-accepting chemotaxis (MCP) protein family.</text>
</comment>
<dbReference type="GO" id="GO:0006935">
    <property type="term" value="P:chemotaxis"/>
    <property type="evidence" value="ECO:0007669"/>
    <property type="project" value="InterPro"/>
</dbReference>
<dbReference type="GO" id="GO:0016020">
    <property type="term" value="C:membrane"/>
    <property type="evidence" value="ECO:0007669"/>
    <property type="project" value="UniProtKB-SubCell"/>
</dbReference>
<evidence type="ECO:0000313" key="7">
    <source>
        <dbReference type="Proteomes" id="UP000640333"/>
    </source>
</evidence>
<keyword evidence="2 4" id="KW-0807">Transducer</keyword>
<dbReference type="GO" id="GO:0004888">
    <property type="term" value="F:transmembrane signaling receptor activity"/>
    <property type="evidence" value="ECO:0007669"/>
    <property type="project" value="InterPro"/>
</dbReference>
<dbReference type="PANTHER" id="PTHR32089:SF112">
    <property type="entry name" value="LYSOZYME-LIKE PROTEIN-RELATED"/>
    <property type="match status" value="1"/>
</dbReference>
<organism evidence="6 7">
    <name type="scientific">Pontibacterium sinense</name>
    <dbReference type="NCBI Taxonomy" id="2781979"/>
    <lineage>
        <taxon>Bacteria</taxon>
        <taxon>Pseudomonadati</taxon>
        <taxon>Pseudomonadota</taxon>
        <taxon>Gammaproteobacteria</taxon>
        <taxon>Oceanospirillales</taxon>
        <taxon>Oceanospirillaceae</taxon>
        <taxon>Pontibacterium</taxon>
    </lineage>
</organism>
<dbReference type="Gene3D" id="1.10.287.950">
    <property type="entry name" value="Methyl-accepting chemotaxis protein"/>
    <property type="match status" value="1"/>
</dbReference>
<dbReference type="PANTHER" id="PTHR32089">
    <property type="entry name" value="METHYL-ACCEPTING CHEMOTAXIS PROTEIN MCPB"/>
    <property type="match status" value="1"/>
</dbReference>
<dbReference type="PROSITE" id="PS50111">
    <property type="entry name" value="CHEMOTAXIS_TRANSDUC_2"/>
    <property type="match status" value="1"/>
</dbReference>